<feature type="binding site" evidence="7">
    <location>
        <position position="260"/>
    </location>
    <ligand>
        <name>Zn(2+)</name>
        <dbReference type="ChEBI" id="CHEBI:29105"/>
        <label>2</label>
    </ligand>
</feature>
<comment type="similarity">
    <text evidence="1 7">Belongs to the AP endonuclease 2 family.</text>
</comment>
<dbReference type="InterPro" id="IPR036237">
    <property type="entry name" value="Xyl_isomerase-like_sf"/>
</dbReference>
<dbReference type="PANTHER" id="PTHR21445:SF0">
    <property type="entry name" value="APURINIC-APYRIMIDINIC ENDONUCLEASE"/>
    <property type="match status" value="1"/>
</dbReference>
<dbReference type="SMART" id="SM00518">
    <property type="entry name" value="AP2Ec"/>
    <property type="match status" value="1"/>
</dbReference>
<evidence type="ECO:0000313" key="9">
    <source>
        <dbReference type="EMBL" id="TSC90885.1"/>
    </source>
</evidence>
<evidence type="ECO:0000256" key="7">
    <source>
        <dbReference type="HAMAP-Rule" id="MF_00152"/>
    </source>
</evidence>
<feature type="binding site" evidence="7">
    <location>
        <position position="178"/>
    </location>
    <ligand>
        <name>Zn(2+)</name>
        <dbReference type="ChEBI" id="CHEBI:29105"/>
        <label>2</label>
    </ligand>
</feature>
<keyword evidence="7 9" id="KW-0255">Endonuclease</keyword>
<keyword evidence="4 7" id="KW-0378">Hydrolase</keyword>
<feature type="binding site" evidence="7">
    <location>
        <position position="144"/>
    </location>
    <ligand>
        <name>Zn(2+)</name>
        <dbReference type="ChEBI" id="CHEBI:29105"/>
        <label>1</label>
    </ligand>
</feature>
<dbReference type="EMBL" id="VMGH01000052">
    <property type="protein sequence ID" value="TSC90885.1"/>
    <property type="molecule type" value="Genomic_DNA"/>
</dbReference>
<dbReference type="Gene3D" id="3.20.20.150">
    <property type="entry name" value="Divalent-metal-dependent TIM barrel enzymes"/>
    <property type="match status" value="1"/>
</dbReference>
<feature type="binding site" evidence="7">
    <location>
        <position position="230"/>
    </location>
    <ligand>
        <name>Zn(2+)</name>
        <dbReference type="ChEBI" id="CHEBI:29105"/>
        <label>3</label>
    </ligand>
</feature>
<dbReference type="EC" id="3.1.21.2" evidence="7"/>
<keyword evidence="3 7" id="KW-0227">DNA damage</keyword>
<dbReference type="PROSITE" id="PS00729">
    <property type="entry name" value="AP_NUCLEASE_F2_1"/>
    <property type="match status" value="1"/>
</dbReference>
<feature type="domain" description="Xylose isomerase-like TIM barrel" evidence="8">
    <location>
        <begin position="23"/>
        <end position="267"/>
    </location>
</feature>
<gene>
    <name evidence="7" type="primary">nfo</name>
    <name evidence="9" type="ORF">CEN92_354</name>
</gene>
<feature type="binding site" evidence="7">
    <location>
        <position position="68"/>
    </location>
    <ligand>
        <name>Zn(2+)</name>
        <dbReference type="ChEBI" id="CHEBI:29105"/>
        <label>1</label>
    </ligand>
</feature>
<feature type="binding site" evidence="7">
    <location>
        <position position="228"/>
    </location>
    <ligand>
        <name>Zn(2+)</name>
        <dbReference type="ChEBI" id="CHEBI:29105"/>
        <label>3</label>
    </ligand>
</feature>
<dbReference type="GO" id="GO:0003677">
    <property type="term" value="F:DNA binding"/>
    <property type="evidence" value="ECO:0007669"/>
    <property type="project" value="InterPro"/>
</dbReference>
<dbReference type="GO" id="GO:0003906">
    <property type="term" value="F:DNA-(apurinic or apyrimidinic site) endonuclease activity"/>
    <property type="evidence" value="ECO:0007669"/>
    <property type="project" value="TreeGrafter"/>
</dbReference>
<comment type="catalytic activity">
    <reaction evidence="7">
        <text>Endonucleolytic cleavage to 5'-phosphooligonucleotide end-products.</text>
        <dbReference type="EC" id="3.1.21.2"/>
    </reaction>
</comment>
<dbReference type="FunFam" id="3.20.20.150:FF:000001">
    <property type="entry name" value="Probable endonuclease 4"/>
    <property type="match status" value="1"/>
</dbReference>
<organism evidence="9 10">
    <name type="scientific">Candidatus Berkelbacteria bacterium Licking1014_96</name>
    <dbReference type="NCBI Taxonomy" id="2017149"/>
    <lineage>
        <taxon>Bacteria</taxon>
        <taxon>Candidatus Berkelbacteria</taxon>
    </lineage>
</organism>
<dbReference type="PROSITE" id="PS00731">
    <property type="entry name" value="AP_NUCLEASE_F2_3"/>
    <property type="match status" value="1"/>
</dbReference>
<evidence type="ECO:0000256" key="4">
    <source>
        <dbReference type="ARBA" id="ARBA00022801"/>
    </source>
</evidence>
<evidence type="ECO:0000256" key="5">
    <source>
        <dbReference type="ARBA" id="ARBA00022833"/>
    </source>
</evidence>
<evidence type="ECO:0000256" key="6">
    <source>
        <dbReference type="ARBA" id="ARBA00023204"/>
    </source>
</evidence>
<keyword evidence="2 7" id="KW-0479">Metal-binding</keyword>
<dbReference type="HAMAP" id="MF_00152">
    <property type="entry name" value="Nfo"/>
    <property type="match status" value="1"/>
</dbReference>
<reference evidence="9 10" key="1">
    <citation type="submission" date="2017-07" db="EMBL/GenBank/DDBJ databases">
        <title>Mechanisms for carbon and nitrogen cycling indicate functional differentiation within the Candidate Phyla Radiation.</title>
        <authorList>
            <person name="Danczak R.E."/>
            <person name="Johnston M.D."/>
            <person name="Kenah C."/>
            <person name="Slattery M."/>
            <person name="Wrighton K.C."/>
            <person name="Wilkins M.J."/>
        </authorList>
    </citation>
    <scope>NUCLEOTIDE SEQUENCE [LARGE SCALE GENOMIC DNA]</scope>
    <source>
        <strain evidence="9">Licking1014_96</strain>
    </source>
</reference>
<evidence type="ECO:0000259" key="8">
    <source>
        <dbReference type="Pfam" id="PF01261"/>
    </source>
</evidence>
<comment type="caution">
    <text evidence="9">The sequence shown here is derived from an EMBL/GenBank/DDBJ whole genome shotgun (WGS) entry which is preliminary data.</text>
</comment>
<comment type="function">
    <text evidence="7">Endonuclease IV plays a role in DNA repair. It cleaves phosphodiester bonds at apurinic or apyrimidinic (AP) sites, generating a 3'-hydroxyl group and a 5'-terminal sugar phosphate.</text>
</comment>
<feature type="binding site" evidence="7">
    <location>
        <position position="144"/>
    </location>
    <ligand>
        <name>Zn(2+)</name>
        <dbReference type="ChEBI" id="CHEBI:29105"/>
        <label>2</label>
    </ligand>
</feature>
<sequence length="282" mass="31895">MKRIFGVHLSLNQNLEGIVERAGELRIQTFQIFGGNPRQWRSTLFNPKNILQFQRSRKKYEIANFFLHSIYLINLASKNEYIYQNSINSLVDFMQKAELLGADGVITHIGSAREHEDGESACKRVAGAINEILKKTESVKLILENTAWGEGELGSSLEGLAGIYKLVKNKKRVGFCLDTAHLFESGYNIKTKSGLDKFLRSFDRIIGLDKIKILHLNDSKTKLNSKHDRHEVIGEGELGLEAFKNIINHPKLASLPMILETPDLKNEGEIYSLDKARELAEN</sequence>
<keyword evidence="7" id="KW-0540">Nuclease</keyword>
<evidence type="ECO:0000256" key="2">
    <source>
        <dbReference type="ARBA" id="ARBA00022723"/>
    </source>
</evidence>
<dbReference type="AlphaFoldDB" id="A0A554LDP0"/>
<proteinExistence type="inferred from homology"/>
<dbReference type="InterPro" id="IPR018246">
    <property type="entry name" value="AP_endonuc_F2_Zn_BS"/>
</dbReference>
<dbReference type="NCBIfam" id="TIGR00587">
    <property type="entry name" value="nfo"/>
    <property type="match status" value="1"/>
</dbReference>
<dbReference type="Proteomes" id="UP000318296">
    <property type="component" value="Unassembled WGS sequence"/>
</dbReference>
<dbReference type="PANTHER" id="PTHR21445">
    <property type="entry name" value="ENDONUCLEASE IV ENDODEOXYRIBONUCLEASE IV"/>
    <property type="match status" value="1"/>
</dbReference>
<dbReference type="GO" id="GO:0008833">
    <property type="term" value="F:deoxyribonuclease IV (phage-T4-induced) activity"/>
    <property type="evidence" value="ECO:0007669"/>
    <property type="project" value="UniProtKB-UniRule"/>
</dbReference>
<evidence type="ECO:0000256" key="3">
    <source>
        <dbReference type="ARBA" id="ARBA00022763"/>
    </source>
</evidence>
<dbReference type="InterPro" id="IPR013022">
    <property type="entry name" value="Xyl_isomerase-like_TIM-brl"/>
</dbReference>
<dbReference type="CDD" id="cd00019">
    <property type="entry name" value="AP2Ec"/>
    <property type="match status" value="1"/>
</dbReference>
<dbReference type="GO" id="GO:0006284">
    <property type="term" value="P:base-excision repair"/>
    <property type="evidence" value="ECO:0007669"/>
    <property type="project" value="TreeGrafter"/>
</dbReference>
<dbReference type="SUPFAM" id="SSF51658">
    <property type="entry name" value="Xylose isomerase-like"/>
    <property type="match status" value="1"/>
</dbReference>
<comment type="cofactor">
    <cofactor evidence="7">
        <name>Zn(2+)</name>
        <dbReference type="ChEBI" id="CHEBI:29105"/>
    </cofactor>
    <text evidence="7">Binds 3 Zn(2+) ions.</text>
</comment>
<name>A0A554LDP0_9BACT</name>
<accession>A0A554LDP0</accession>
<dbReference type="InterPro" id="IPR001719">
    <property type="entry name" value="AP_endonuc_2"/>
</dbReference>
<keyword evidence="5 7" id="KW-0862">Zinc</keyword>
<feature type="binding site" evidence="7">
    <location>
        <position position="108"/>
    </location>
    <ligand>
        <name>Zn(2+)</name>
        <dbReference type="ChEBI" id="CHEBI:29105"/>
        <label>1</label>
    </ligand>
</feature>
<dbReference type="PROSITE" id="PS51432">
    <property type="entry name" value="AP_NUCLEASE_F2_4"/>
    <property type="match status" value="1"/>
</dbReference>
<feature type="binding site" evidence="7">
    <location>
        <position position="181"/>
    </location>
    <ligand>
        <name>Zn(2+)</name>
        <dbReference type="ChEBI" id="CHEBI:29105"/>
        <label>3</label>
    </ligand>
</feature>
<protein>
    <recommendedName>
        <fullName evidence="7">Probable endonuclease 4</fullName>
        <ecNumber evidence="7">3.1.21.2</ecNumber>
    </recommendedName>
    <alternativeName>
        <fullName evidence="7">Endodeoxyribonuclease IV</fullName>
    </alternativeName>
    <alternativeName>
        <fullName evidence="7">Endonuclease IV</fullName>
    </alternativeName>
</protein>
<dbReference type="Pfam" id="PF01261">
    <property type="entry name" value="AP_endonuc_2"/>
    <property type="match status" value="1"/>
</dbReference>
<evidence type="ECO:0000256" key="1">
    <source>
        <dbReference type="ARBA" id="ARBA00005340"/>
    </source>
</evidence>
<dbReference type="GO" id="GO:0008081">
    <property type="term" value="F:phosphoric diester hydrolase activity"/>
    <property type="evidence" value="ECO:0007669"/>
    <property type="project" value="TreeGrafter"/>
</dbReference>
<keyword evidence="6 7" id="KW-0234">DNA repair</keyword>
<evidence type="ECO:0000313" key="10">
    <source>
        <dbReference type="Proteomes" id="UP000318296"/>
    </source>
</evidence>
<dbReference type="GO" id="GO:0008270">
    <property type="term" value="F:zinc ion binding"/>
    <property type="evidence" value="ECO:0007669"/>
    <property type="project" value="UniProtKB-UniRule"/>
</dbReference>
<feature type="binding site" evidence="7">
    <location>
        <position position="215"/>
    </location>
    <ligand>
        <name>Zn(2+)</name>
        <dbReference type="ChEBI" id="CHEBI:29105"/>
        <label>2</label>
    </ligand>
</feature>